<dbReference type="SMART" id="SM00387">
    <property type="entry name" value="HATPase_c"/>
    <property type="match status" value="1"/>
</dbReference>
<name>A0A918PZB7_9CAUL</name>
<feature type="transmembrane region" description="Helical" evidence="9">
    <location>
        <begin position="71"/>
        <end position="88"/>
    </location>
</feature>
<dbReference type="SUPFAM" id="SSF55874">
    <property type="entry name" value="ATPase domain of HSP90 chaperone/DNA topoisomerase II/histidine kinase"/>
    <property type="match status" value="1"/>
</dbReference>
<keyword evidence="9" id="KW-0472">Membrane</keyword>
<dbReference type="RefSeq" id="WP_189485232.1">
    <property type="nucleotide sequence ID" value="NZ_BMZB01000001.1"/>
</dbReference>
<protein>
    <recommendedName>
        <fullName evidence="2">histidine kinase</fullName>
        <ecNumber evidence="2">2.7.13.3</ecNumber>
    </recommendedName>
</protein>
<dbReference type="Gene3D" id="1.10.287.130">
    <property type="match status" value="1"/>
</dbReference>
<reference evidence="11" key="1">
    <citation type="journal article" date="2014" name="Int. J. Syst. Evol. Microbiol.">
        <title>Complete genome sequence of Corynebacterium casei LMG S-19264T (=DSM 44701T), isolated from a smear-ripened cheese.</title>
        <authorList>
            <consortium name="US DOE Joint Genome Institute (JGI-PGF)"/>
            <person name="Walter F."/>
            <person name="Albersmeier A."/>
            <person name="Kalinowski J."/>
            <person name="Ruckert C."/>
        </authorList>
    </citation>
    <scope>NUCLEOTIDE SEQUENCE</scope>
    <source>
        <strain evidence="11">KCTC 32296</strain>
    </source>
</reference>
<evidence type="ECO:0000313" key="12">
    <source>
        <dbReference type="Proteomes" id="UP000662572"/>
    </source>
</evidence>
<keyword evidence="9" id="KW-1133">Transmembrane helix</keyword>
<dbReference type="InterPro" id="IPR003594">
    <property type="entry name" value="HATPase_dom"/>
</dbReference>
<organism evidence="11 12">
    <name type="scientific">Asticcacaulis endophyticus</name>
    <dbReference type="NCBI Taxonomy" id="1395890"/>
    <lineage>
        <taxon>Bacteria</taxon>
        <taxon>Pseudomonadati</taxon>
        <taxon>Pseudomonadota</taxon>
        <taxon>Alphaproteobacteria</taxon>
        <taxon>Caulobacterales</taxon>
        <taxon>Caulobacteraceae</taxon>
        <taxon>Asticcacaulis</taxon>
    </lineage>
</organism>
<evidence type="ECO:0000256" key="9">
    <source>
        <dbReference type="SAM" id="Phobius"/>
    </source>
</evidence>
<dbReference type="PANTHER" id="PTHR43065:SF10">
    <property type="entry name" value="PEROXIDE STRESS-ACTIVATED HISTIDINE KINASE MAK3"/>
    <property type="match status" value="1"/>
</dbReference>
<dbReference type="PANTHER" id="PTHR43065">
    <property type="entry name" value="SENSOR HISTIDINE KINASE"/>
    <property type="match status" value="1"/>
</dbReference>
<dbReference type="Gene3D" id="3.30.565.10">
    <property type="entry name" value="Histidine kinase-like ATPase, C-terminal domain"/>
    <property type="match status" value="1"/>
</dbReference>
<comment type="caution">
    <text evidence="11">The sequence shown here is derived from an EMBL/GenBank/DDBJ whole genome shotgun (WGS) entry which is preliminary data.</text>
</comment>
<evidence type="ECO:0000256" key="6">
    <source>
        <dbReference type="ARBA" id="ARBA00022777"/>
    </source>
</evidence>
<accession>A0A918PZB7</accession>
<dbReference type="InterPro" id="IPR003661">
    <property type="entry name" value="HisK_dim/P_dom"/>
</dbReference>
<dbReference type="Proteomes" id="UP000662572">
    <property type="component" value="Unassembled WGS sequence"/>
</dbReference>
<dbReference type="PRINTS" id="PR00344">
    <property type="entry name" value="BCTRLSENSOR"/>
</dbReference>
<evidence type="ECO:0000256" key="5">
    <source>
        <dbReference type="ARBA" id="ARBA00022741"/>
    </source>
</evidence>
<keyword evidence="7" id="KW-0067">ATP-binding</keyword>
<dbReference type="InterPro" id="IPR036097">
    <property type="entry name" value="HisK_dim/P_sf"/>
</dbReference>
<dbReference type="EMBL" id="BMZB01000001">
    <property type="protein sequence ID" value="GGZ26409.1"/>
    <property type="molecule type" value="Genomic_DNA"/>
</dbReference>
<dbReference type="GO" id="GO:0005524">
    <property type="term" value="F:ATP binding"/>
    <property type="evidence" value="ECO:0007669"/>
    <property type="project" value="UniProtKB-KW"/>
</dbReference>
<keyword evidence="3" id="KW-0597">Phosphoprotein</keyword>
<feature type="domain" description="Histidine kinase" evidence="10">
    <location>
        <begin position="316"/>
        <end position="534"/>
    </location>
</feature>
<dbReference type="InterPro" id="IPR005467">
    <property type="entry name" value="His_kinase_dom"/>
</dbReference>
<evidence type="ECO:0000259" key="10">
    <source>
        <dbReference type="PROSITE" id="PS50109"/>
    </source>
</evidence>
<evidence type="ECO:0000256" key="4">
    <source>
        <dbReference type="ARBA" id="ARBA00022679"/>
    </source>
</evidence>
<dbReference type="Pfam" id="PF02518">
    <property type="entry name" value="HATPase_c"/>
    <property type="match status" value="1"/>
</dbReference>
<dbReference type="SUPFAM" id="SSF47384">
    <property type="entry name" value="Homodimeric domain of signal transducing histidine kinase"/>
    <property type="match status" value="1"/>
</dbReference>
<comment type="catalytic activity">
    <reaction evidence="1">
        <text>ATP + protein L-histidine = ADP + protein N-phospho-L-histidine.</text>
        <dbReference type="EC" id="2.7.13.3"/>
    </reaction>
</comment>
<dbReference type="InterPro" id="IPR036890">
    <property type="entry name" value="HATPase_C_sf"/>
</dbReference>
<feature type="transmembrane region" description="Helical" evidence="9">
    <location>
        <begin position="108"/>
        <end position="126"/>
    </location>
</feature>
<evidence type="ECO:0000256" key="7">
    <source>
        <dbReference type="ARBA" id="ARBA00022840"/>
    </source>
</evidence>
<evidence type="ECO:0000256" key="3">
    <source>
        <dbReference type="ARBA" id="ARBA00022553"/>
    </source>
</evidence>
<gene>
    <name evidence="11" type="ORF">GCM10011273_09920</name>
</gene>
<evidence type="ECO:0000256" key="1">
    <source>
        <dbReference type="ARBA" id="ARBA00000085"/>
    </source>
</evidence>
<dbReference type="PROSITE" id="PS50109">
    <property type="entry name" value="HIS_KIN"/>
    <property type="match status" value="1"/>
</dbReference>
<keyword evidence="9" id="KW-0812">Transmembrane</keyword>
<dbReference type="Gene3D" id="3.30.450.20">
    <property type="entry name" value="PAS domain"/>
    <property type="match status" value="1"/>
</dbReference>
<dbReference type="EC" id="2.7.13.3" evidence="2"/>
<dbReference type="Pfam" id="PF00512">
    <property type="entry name" value="HisKA"/>
    <property type="match status" value="1"/>
</dbReference>
<feature type="transmembrane region" description="Helical" evidence="9">
    <location>
        <begin position="26"/>
        <end position="59"/>
    </location>
</feature>
<dbReference type="AlphaFoldDB" id="A0A918PZB7"/>
<dbReference type="SMART" id="SM00388">
    <property type="entry name" value="HisKA"/>
    <property type="match status" value="1"/>
</dbReference>
<sequence length="540" mass="58965">MSSAPHLPAWLTLNGNGKPLLAEDMLFFQACTAVLIVAIFLIDTLVPLGTAVAVLYVVVILMSANFCRRKGLIALSGLCVTLTIISYIMGHGQDLTRGQIDEVTAPPFIRALISIAAIVIATALALKTQSATRILQANEQRFRSIFETTRFGIWEEDYTAVVARFSQLRAEGITDIDRYIASHPEFVIEAVGLVRIIDINETAVKLVKGTRKDEFMSSLNTIFVPETMPSFEALLRALARGDPSCETVTQIRALDSEYRDIVCATTFPIDDPTFAHVLVCVLDITDRVQAQTDLAKAQADLAHVSRMTTLGELTASIAHEVNQPLAAIVTNGEAALRWLGRPEPDMHEAKSAITRVISEGRRASDVIWKLRAMSVKSEPQSKPLDINDIIHDAVLLMQHEINSHQVTLRLELSDPLPQVTGDKVQLQQVVINVMLNSIHALSDLSGHSRRLTVTTALDDDHNVRTTVEDNGPGIAADHLEAVFSPFFSTRDDGMGMGLSICRSIIEAHNGQIWTAPPKGNDKGTIMHFTLPPAPAQVAGI</sequence>
<dbReference type="CDD" id="cd00082">
    <property type="entry name" value="HisKA"/>
    <property type="match status" value="1"/>
</dbReference>
<reference evidence="11" key="2">
    <citation type="submission" date="2020-09" db="EMBL/GenBank/DDBJ databases">
        <authorList>
            <person name="Sun Q."/>
            <person name="Kim S."/>
        </authorList>
    </citation>
    <scope>NUCLEOTIDE SEQUENCE</scope>
    <source>
        <strain evidence="11">KCTC 32296</strain>
    </source>
</reference>
<keyword evidence="8" id="KW-0902">Two-component regulatory system</keyword>
<dbReference type="GO" id="GO:0000155">
    <property type="term" value="F:phosphorelay sensor kinase activity"/>
    <property type="evidence" value="ECO:0007669"/>
    <property type="project" value="InterPro"/>
</dbReference>
<evidence type="ECO:0000256" key="2">
    <source>
        <dbReference type="ARBA" id="ARBA00012438"/>
    </source>
</evidence>
<proteinExistence type="predicted"/>
<dbReference type="InterPro" id="IPR004358">
    <property type="entry name" value="Sig_transdc_His_kin-like_C"/>
</dbReference>
<keyword evidence="12" id="KW-1185">Reference proteome</keyword>
<dbReference type="InterPro" id="IPR035965">
    <property type="entry name" value="PAS-like_dom_sf"/>
</dbReference>
<keyword evidence="4" id="KW-0808">Transferase</keyword>
<evidence type="ECO:0000313" key="11">
    <source>
        <dbReference type="EMBL" id="GGZ26409.1"/>
    </source>
</evidence>
<keyword evidence="5" id="KW-0547">Nucleotide-binding</keyword>
<keyword evidence="6" id="KW-0418">Kinase</keyword>
<dbReference type="SUPFAM" id="SSF55785">
    <property type="entry name" value="PYP-like sensor domain (PAS domain)"/>
    <property type="match status" value="1"/>
</dbReference>
<evidence type="ECO:0000256" key="8">
    <source>
        <dbReference type="ARBA" id="ARBA00023012"/>
    </source>
</evidence>